<sequence length="62" mass="6246">MIDKAIGIFIIVVIGIGLLFWAFNNPNGLGSSVDSGASKVHSKVATFDYSGGTAPGAGHTAP</sequence>
<keyword evidence="3" id="KW-1185">Reference proteome</keyword>
<protein>
    <submittedName>
        <fullName evidence="2">Uncharacterized protein</fullName>
    </submittedName>
</protein>
<keyword evidence="1" id="KW-1133">Transmembrane helix</keyword>
<gene>
    <name evidence="2" type="ORF">I8J29_16540</name>
</gene>
<dbReference type="EMBL" id="JAGGDJ010000012">
    <property type="protein sequence ID" value="MBO7745818.1"/>
    <property type="molecule type" value="Genomic_DNA"/>
</dbReference>
<keyword evidence="1" id="KW-0472">Membrane</keyword>
<organism evidence="2 3">
    <name type="scientific">Paenibacillus artemisiicola</name>
    <dbReference type="NCBI Taxonomy" id="1172618"/>
    <lineage>
        <taxon>Bacteria</taxon>
        <taxon>Bacillati</taxon>
        <taxon>Bacillota</taxon>
        <taxon>Bacilli</taxon>
        <taxon>Bacillales</taxon>
        <taxon>Paenibacillaceae</taxon>
        <taxon>Paenibacillus</taxon>
    </lineage>
</organism>
<evidence type="ECO:0000256" key="1">
    <source>
        <dbReference type="SAM" id="Phobius"/>
    </source>
</evidence>
<name>A0ABS3WBY7_9BACL</name>
<dbReference type="Proteomes" id="UP000670947">
    <property type="component" value="Unassembled WGS sequence"/>
</dbReference>
<feature type="transmembrane region" description="Helical" evidence="1">
    <location>
        <begin position="6"/>
        <end position="23"/>
    </location>
</feature>
<proteinExistence type="predicted"/>
<reference evidence="2 3" key="1">
    <citation type="submission" date="2021-03" db="EMBL/GenBank/DDBJ databases">
        <title>Paenibacillus artemisicola MWE-103 whole genome sequence.</title>
        <authorList>
            <person name="Ham Y.J."/>
        </authorList>
    </citation>
    <scope>NUCLEOTIDE SEQUENCE [LARGE SCALE GENOMIC DNA]</scope>
    <source>
        <strain evidence="2 3">MWE-103</strain>
    </source>
</reference>
<keyword evidence="1" id="KW-0812">Transmembrane</keyword>
<evidence type="ECO:0000313" key="2">
    <source>
        <dbReference type="EMBL" id="MBO7745818.1"/>
    </source>
</evidence>
<comment type="caution">
    <text evidence="2">The sequence shown here is derived from an EMBL/GenBank/DDBJ whole genome shotgun (WGS) entry which is preliminary data.</text>
</comment>
<dbReference type="RefSeq" id="WP_090647720.1">
    <property type="nucleotide sequence ID" value="NZ_JAGGDJ010000012.1"/>
</dbReference>
<accession>A0ABS3WBY7</accession>
<evidence type="ECO:0000313" key="3">
    <source>
        <dbReference type="Proteomes" id="UP000670947"/>
    </source>
</evidence>